<evidence type="ECO:0000256" key="1">
    <source>
        <dbReference type="SAM" id="MobiDB-lite"/>
    </source>
</evidence>
<sequence>MSSKRGTKHDLNDEEKEKEEPVEKKAKPSSNHDNQEDVSTEKKDDEAPTILEKGHIYFLYRPKVDTEKVEDPNDVQRIYIVLKPSWNSTKPKRHPSLIILGRKALPDTQKHSRYWGFVAESSENMDALADTFKEHSYETKTKGDRVIEPSRPMGEGVYEIATHQGHSHLAYMLTLPDKPHAVQKAFHIKEQASMVIAVKNPTKSSLHGYQGGGLPSNEKPHYSKHLMELFKDRRFVPMDTTTEFLNHKYCELLLVGATEKVQEELDKAGKTLEKMEKEDEEHVEHVGIDKSVFDELELVKKENPIEPLKEGKWI</sequence>
<evidence type="ECO:0000313" key="3">
    <source>
        <dbReference type="Proteomes" id="UP001209540"/>
    </source>
</evidence>
<feature type="compositionally biased region" description="Basic and acidic residues" evidence="1">
    <location>
        <begin position="33"/>
        <end position="46"/>
    </location>
</feature>
<comment type="caution">
    <text evidence="2">The sequence shown here is derived from an EMBL/GenBank/DDBJ whole genome shotgun (WGS) entry which is preliminary data.</text>
</comment>
<gene>
    <name evidence="2" type="ORF">BDA99DRAFT_566028</name>
</gene>
<feature type="region of interest" description="Disordered" evidence="1">
    <location>
        <begin position="1"/>
        <end position="47"/>
    </location>
</feature>
<dbReference type="Proteomes" id="UP001209540">
    <property type="component" value="Unassembled WGS sequence"/>
</dbReference>
<dbReference type="PANTHER" id="PTHR34776">
    <property type="entry name" value="F17F16.3 PROTEIN"/>
    <property type="match status" value="1"/>
</dbReference>
<name>A0AAD5K055_9FUNG</name>
<protein>
    <submittedName>
        <fullName evidence="2">Uncharacterized protein</fullName>
    </submittedName>
</protein>
<organism evidence="2 3">
    <name type="scientific">Phascolomyces articulosus</name>
    <dbReference type="NCBI Taxonomy" id="60185"/>
    <lineage>
        <taxon>Eukaryota</taxon>
        <taxon>Fungi</taxon>
        <taxon>Fungi incertae sedis</taxon>
        <taxon>Mucoromycota</taxon>
        <taxon>Mucoromycotina</taxon>
        <taxon>Mucoromycetes</taxon>
        <taxon>Mucorales</taxon>
        <taxon>Lichtheimiaceae</taxon>
        <taxon>Phascolomyces</taxon>
    </lineage>
</organism>
<dbReference type="PANTHER" id="PTHR34776:SF1">
    <property type="entry name" value="F17F16.3 PROTEIN"/>
    <property type="match status" value="1"/>
</dbReference>
<dbReference type="AlphaFoldDB" id="A0AAD5K055"/>
<reference evidence="2" key="1">
    <citation type="journal article" date="2022" name="IScience">
        <title>Evolution of zygomycete secretomes and the origins of terrestrial fungal ecologies.</title>
        <authorList>
            <person name="Chang Y."/>
            <person name="Wang Y."/>
            <person name="Mondo S."/>
            <person name="Ahrendt S."/>
            <person name="Andreopoulos W."/>
            <person name="Barry K."/>
            <person name="Beard J."/>
            <person name="Benny G.L."/>
            <person name="Blankenship S."/>
            <person name="Bonito G."/>
            <person name="Cuomo C."/>
            <person name="Desiro A."/>
            <person name="Gervers K.A."/>
            <person name="Hundley H."/>
            <person name="Kuo A."/>
            <person name="LaButti K."/>
            <person name="Lang B.F."/>
            <person name="Lipzen A."/>
            <person name="O'Donnell K."/>
            <person name="Pangilinan J."/>
            <person name="Reynolds N."/>
            <person name="Sandor L."/>
            <person name="Smith M.E."/>
            <person name="Tsang A."/>
            <person name="Grigoriev I.V."/>
            <person name="Stajich J.E."/>
            <person name="Spatafora J.W."/>
        </authorList>
    </citation>
    <scope>NUCLEOTIDE SEQUENCE</scope>
    <source>
        <strain evidence="2">RSA 2281</strain>
    </source>
</reference>
<dbReference type="EMBL" id="JAIXMP010000054">
    <property type="protein sequence ID" value="KAI9245123.1"/>
    <property type="molecule type" value="Genomic_DNA"/>
</dbReference>
<evidence type="ECO:0000313" key="2">
    <source>
        <dbReference type="EMBL" id="KAI9245123.1"/>
    </source>
</evidence>
<accession>A0AAD5K055</accession>
<proteinExistence type="predicted"/>
<keyword evidence="3" id="KW-1185">Reference proteome</keyword>
<reference evidence="2" key="2">
    <citation type="submission" date="2023-02" db="EMBL/GenBank/DDBJ databases">
        <authorList>
            <consortium name="DOE Joint Genome Institute"/>
            <person name="Mondo S.J."/>
            <person name="Chang Y."/>
            <person name="Wang Y."/>
            <person name="Ahrendt S."/>
            <person name="Andreopoulos W."/>
            <person name="Barry K."/>
            <person name="Beard J."/>
            <person name="Benny G.L."/>
            <person name="Blankenship S."/>
            <person name="Bonito G."/>
            <person name="Cuomo C."/>
            <person name="Desiro A."/>
            <person name="Gervers K.A."/>
            <person name="Hundley H."/>
            <person name="Kuo A."/>
            <person name="LaButti K."/>
            <person name="Lang B.F."/>
            <person name="Lipzen A."/>
            <person name="O'Donnell K."/>
            <person name="Pangilinan J."/>
            <person name="Reynolds N."/>
            <person name="Sandor L."/>
            <person name="Smith M.W."/>
            <person name="Tsang A."/>
            <person name="Grigoriev I.V."/>
            <person name="Stajich J.E."/>
            <person name="Spatafora J.W."/>
        </authorList>
    </citation>
    <scope>NUCLEOTIDE SEQUENCE</scope>
    <source>
        <strain evidence="2">RSA 2281</strain>
    </source>
</reference>